<dbReference type="Proteomes" id="UP000032142">
    <property type="component" value="Unassembled WGS sequence"/>
</dbReference>
<evidence type="ECO:0000313" key="1">
    <source>
        <dbReference type="EMBL" id="KHG18760.1"/>
    </source>
</evidence>
<proteinExistence type="predicted"/>
<dbReference type="EMBL" id="KN411319">
    <property type="protein sequence ID" value="KHG18760.1"/>
    <property type="molecule type" value="Genomic_DNA"/>
</dbReference>
<protein>
    <submittedName>
        <fullName evidence="1">Uncharacterized protein</fullName>
    </submittedName>
</protein>
<gene>
    <name evidence="1" type="ORF">F383_25299</name>
</gene>
<sequence>MCVRPHLGHWHRLMIYM</sequence>
<dbReference type="AlphaFoldDB" id="A0A0B0P125"/>
<keyword evidence="2" id="KW-1185">Reference proteome</keyword>
<accession>A0A0B0P125</accession>
<evidence type="ECO:0000313" key="2">
    <source>
        <dbReference type="Proteomes" id="UP000032142"/>
    </source>
</evidence>
<reference evidence="2" key="1">
    <citation type="submission" date="2014-09" db="EMBL/GenBank/DDBJ databases">
        <authorList>
            <person name="Mudge J."/>
            <person name="Ramaraj T."/>
            <person name="Lindquist I.E."/>
            <person name="Bharti A.K."/>
            <person name="Sundararajan A."/>
            <person name="Cameron C.T."/>
            <person name="Woodward J.E."/>
            <person name="May G.D."/>
            <person name="Brubaker C."/>
            <person name="Broadhvest J."/>
            <person name="Wilkins T.A."/>
        </authorList>
    </citation>
    <scope>NUCLEOTIDE SEQUENCE</scope>
    <source>
        <strain evidence="2">cv. AKA8401</strain>
    </source>
</reference>
<organism evidence="1 2">
    <name type="scientific">Gossypium arboreum</name>
    <name type="common">Tree cotton</name>
    <name type="synonym">Gossypium nanking</name>
    <dbReference type="NCBI Taxonomy" id="29729"/>
    <lineage>
        <taxon>Eukaryota</taxon>
        <taxon>Viridiplantae</taxon>
        <taxon>Streptophyta</taxon>
        <taxon>Embryophyta</taxon>
        <taxon>Tracheophyta</taxon>
        <taxon>Spermatophyta</taxon>
        <taxon>Magnoliopsida</taxon>
        <taxon>eudicotyledons</taxon>
        <taxon>Gunneridae</taxon>
        <taxon>Pentapetalae</taxon>
        <taxon>rosids</taxon>
        <taxon>malvids</taxon>
        <taxon>Malvales</taxon>
        <taxon>Malvaceae</taxon>
        <taxon>Malvoideae</taxon>
        <taxon>Gossypium</taxon>
    </lineage>
</organism>
<name>A0A0B0P125_GOSAR</name>